<reference evidence="1" key="1">
    <citation type="submission" date="2016-07" db="EMBL/GenBank/DDBJ databases">
        <title>Microvirga ossetica sp. nov. a new species of rhizobia isolated from root nodules of the legume species Vicia alpestris Steven originated from North Ossetia region in the Caucasus.</title>
        <authorList>
            <person name="Safronova V.I."/>
            <person name="Kuznetsova I.G."/>
            <person name="Sazanova A.L."/>
            <person name="Belimov A."/>
            <person name="Andronov E."/>
            <person name="Osledkin Y.S."/>
            <person name="Onishchuk O.P."/>
            <person name="Kurchak O.N."/>
            <person name="Shaposhnikov A.I."/>
            <person name="Willems A."/>
            <person name="Tikhonovich I.A."/>
        </authorList>
    </citation>
    <scope>NUCLEOTIDE SEQUENCE [LARGE SCALE GENOMIC DNA]</scope>
    <source>
        <strain evidence="1">V5/3M</strain>
    </source>
</reference>
<proteinExistence type="predicted"/>
<protein>
    <submittedName>
        <fullName evidence="1">Uncharacterized protein</fullName>
    </submittedName>
</protein>
<organism evidence="1">
    <name type="scientific">Microvirga ossetica</name>
    <dbReference type="NCBI Taxonomy" id="1882682"/>
    <lineage>
        <taxon>Bacteria</taxon>
        <taxon>Pseudomonadati</taxon>
        <taxon>Pseudomonadota</taxon>
        <taxon>Alphaproteobacteria</taxon>
        <taxon>Hyphomicrobiales</taxon>
        <taxon>Methylobacteriaceae</taxon>
        <taxon>Microvirga</taxon>
    </lineage>
</organism>
<evidence type="ECO:0000313" key="1">
    <source>
        <dbReference type="EMBL" id="ANY81870.1"/>
    </source>
</evidence>
<dbReference type="EMBL" id="CP016616">
    <property type="protein sequence ID" value="ANY81870.1"/>
    <property type="molecule type" value="Genomic_DNA"/>
</dbReference>
<gene>
    <name evidence="1" type="ORF">BB934_16740</name>
</gene>
<name>A0A1B2EPK2_9HYPH</name>
<dbReference type="KEGG" id="moc:BB934_16740"/>
<accession>A0A1B2EPK2</accession>
<dbReference type="AlphaFoldDB" id="A0A1B2EPK2"/>
<sequence>MLTLGCLVTFGHESAHAQGACGPRDKLVEALSDQYKESPVGIGLVQSGQVLEVFASSSGSWSMVMTATDGKTCIIAAGDNWEMITKVKGIGI</sequence>